<organism evidence="10 11">
    <name type="scientific">Prosthecobacter fluviatilis</name>
    <dbReference type="NCBI Taxonomy" id="445931"/>
    <lineage>
        <taxon>Bacteria</taxon>
        <taxon>Pseudomonadati</taxon>
        <taxon>Verrucomicrobiota</taxon>
        <taxon>Verrucomicrobiia</taxon>
        <taxon>Verrucomicrobiales</taxon>
        <taxon>Verrucomicrobiaceae</taxon>
        <taxon>Prosthecobacter</taxon>
    </lineage>
</organism>
<keyword evidence="5 6" id="KW-0472">Membrane</keyword>
<dbReference type="PANTHER" id="PTHR32234">
    <property type="entry name" value="THIOL:DISULFIDE INTERCHANGE PROTEIN DSBD"/>
    <property type="match status" value="1"/>
</dbReference>
<keyword evidence="3" id="KW-0201">Cytochrome c-type biogenesis</keyword>
<proteinExistence type="predicted"/>
<evidence type="ECO:0000256" key="4">
    <source>
        <dbReference type="ARBA" id="ARBA00022989"/>
    </source>
</evidence>
<feature type="transmembrane region" description="Helical" evidence="6">
    <location>
        <begin position="485"/>
        <end position="502"/>
    </location>
</feature>
<feature type="transmembrane region" description="Helical" evidence="6">
    <location>
        <begin position="279"/>
        <end position="299"/>
    </location>
</feature>
<comment type="subcellular location">
    <subcellularLocation>
        <location evidence="1">Membrane</location>
        <topology evidence="1">Multi-pass membrane protein</topology>
    </subcellularLocation>
</comment>
<name>A0ABW0KR97_9BACT</name>
<feature type="domain" description="Thiol:disulfide interchange protein DsbD N-terminal" evidence="9">
    <location>
        <begin position="41"/>
        <end position="164"/>
    </location>
</feature>
<dbReference type="Pfam" id="PF02683">
    <property type="entry name" value="DsbD_TM"/>
    <property type="match status" value="1"/>
</dbReference>
<evidence type="ECO:0000256" key="6">
    <source>
        <dbReference type="SAM" id="Phobius"/>
    </source>
</evidence>
<feature type="transmembrane region" description="Helical" evidence="6">
    <location>
        <begin position="427"/>
        <end position="445"/>
    </location>
</feature>
<evidence type="ECO:0000313" key="10">
    <source>
        <dbReference type="EMBL" id="MFC5455834.1"/>
    </source>
</evidence>
<keyword evidence="4 6" id="KW-1133">Transmembrane helix</keyword>
<dbReference type="PANTHER" id="PTHR32234:SF3">
    <property type="entry name" value="SUPPRESSION OF COPPER SENSITIVITY PROTEIN"/>
    <property type="match status" value="1"/>
</dbReference>
<gene>
    <name evidence="10" type="ORF">ACFQDI_13300</name>
</gene>
<comment type="caution">
    <text evidence="10">The sequence shown here is derived from an EMBL/GenBank/DDBJ whole genome shotgun (WGS) entry which is preliminary data.</text>
</comment>
<dbReference type="EMBL" id="JBHSMQ010000004">
    <property type="protein sequence ID" value="MFC5455834.1"/>
    <property type="molecule type" value="Genomic_DNA"/>
</dbReference>
<feature type="transmembrane region" description="Helical" evidence="6">
    <location>
        <begin position="388"/>
        <end position="415"/>
    </location>
</feature>
<feature type="transmembrane region" description="Helical" evidence="6">
    <location>
        <begin position="311"/>
        <end position="333"/>
    </location>
</feature>
<keyword evidence="2 6" id="KW-0812">Transmembrane</keyword>
<dbReference type="SUPFAM" id="SSF52833">
    <property type="entry name" value="Thioredoxin-like"/>
    <property type="match status" value="1"/>
</dbReference>
<dbReference type="Pfam" id="PF11412">
    <property type="entry name" value="DsbD_N"/>
    <property type="match status" value="1"/>
</dbReference>
<feature type="domain" description="Cytochrome C biogenesis protein transmembrane" evidence="8">
    <location>
        <begin position="236"/>
        <end position="441"/>
    </location>
</feature>
<evidence type="ECO:0000259" key="9">
    <source>
        <dbReference type="Pfam" id="PF11412"/>
    </source>
</evidence>
<dbReference type="InterPro" id="IPR036249">
    <property type="entry name" value="Thioredoxin-like_sf"/>
</dbReference>
<feature type="transmembrane region" description="Helical" evidence="6">
    <location>
        <begin position="354"/>
        <end position="382"/>
    </location>
</feature>
<evidence type="ECO:0000256" key="2">
    <source>
        <dbReference type="ARBA" id="ARBA00022692"/>
    </source>
</evidence>
<evidence type="ECO:0000259" key="8">
    <source>
        <dbReference type="Pfam" id="PF02683"/>
    </source>
</evidence>
<dbReference type="InterPro" id="IPR003834">
    <property type="entry name" value="Cyt_c_assmbl_TM_dom"/>
</dbReference>
<feature type="transmembrane region" description="Helical" evidence="6">
    <location>
        <begin position="235"/>
        <end position="258"/>
    </location>
</feature>
<dbReference type="RefSeq" id="WP_377167299.1">
    <property type="nucleotide sequence ID" value="NZ_JBHSMQ010000004.1"/>
</dbReference>
<evidence type="ECO:0000256" key="7">
    <source>
        <dbReference type="SAM" id="SignalP"/>
    </source>
</evidence>
<keyword evidence="7" id="KW-0732">Signal</keyword>
<dbReference type="Pfam" id="PF13899">
    <property type="entry name" value="Thioredoxin_7"/>
    <property type="match status" value="1"/>
</dbReference>
<protein>
    <submittedName>
        <fullName evidence="10">Thioredoxin family protein</fullName>
    </submittedName>
</protein>
<evidence type="ECO:0000256" key="5">
    <source>
        <dbReference type="ARBA" id="ARBA00023136"/>
    </source>
</evidence>
<feature type="chain" id="PRO_5046753188" evidence="7">
    <location>
        <begin position="22"/>
        <end position="637"/>
    </location>
</feature>
<sequence length="637" mass="67046">MNRSCFLTLAALLLAAVASHAQTFGLGEVAAPKEQRVTADVVAAVSAAAPGQPFQAAVKLVHAKDCHTYGKILPPGVVGKPTKLTWTLPEGWQIEELPWPATHDVPSTGGELSNGYDGTVYLPVKITPPASAAVGGSAELKVKVNALVCDPKSCLPFVKEVSLTLNVAAAPVVNEANAAALGSTPAAEKKSAENTAVAPAASDTKPAATKVVEPAATSAAAPATAPKIPLTFAELLLYAFIGGLILNIMPCVFPVLGIKVTSVVQQAGEDRRKVVLHGLMYTVGVLLSFWVLGGFAIALNKGWGSQLQSPAFNFFLAAFFLIFALNMAGLFEIGTSAIGVGSGLQSKGGLGGSFFSGLLATVVATPCSAPFLGTALGATLAMPASQSMLIFTLIGLGLASPFLLLSLFPGLISALPRPGAWMESFKQGMSFLLFGTVGFMIYVLTNQIEGLPVLFAILSLVLIALGCWIYGRWALPHKPARTQNIARLLTFLAIAGGLWFGLPNASAKRSHAEEAVNLNDPDALHWETWSPEKVAALRAAKQPVYIDFTASWCWTCQVNKRVYSDTGLRALFKQHKVATLKADWSDENETIRLALEALGKRAVPVNVLYIPGVEEPFILDELLTVGNVTAALKKLGE</sequence>
<feature type="signal peptide" evidence="7">
    <location>
        <begin position="1"/>
        <end position="21"/>
    </location>
</feature>
<evidence type="ECO:0000256" key="1">
    <source>
        <dbReference type="ARBA" id="ARBA00004141"/>
    </source>
</evidence>
<keyword evidence="11" id="KW-1185">Reference proteome</keyword>
<dbReference type="InterPro" id="IPR028250">
    <property type="entry name" value="DsbDN"/>
</dbReference>
<dbReference type="Proteomes" id="UP001596052">
    <property type="component" value="Unassembled WGS sequence"/>
</dbReference>
<evidence type="ECO:0000256" key="3">
    <source>
        <dbReference type="ARBA" id="ARBA00022748"/>
    </source>
</evidence>
<dbReference type="Gene3D" id="3.40.30.10">
    <property type="entry name" value="Glutaredoxin"/>
    <property type="match status" value="1"/>
</dbReference>
<feature type="transmembrane region" description="Helical" evidence="6">
    <location>
        <begin position="451"/>
        <end position="473"/>
    </location>
</feature>
<evidence type="ECO:0000313" key="11">
    <source>
        <dbReference type="Proteomes" id="UP001596052"/>
    </source>
</evidence>
<reference evidence="11" key="1">
    <citation type="journal article" date="2019" name="Int. J. Syst. Evol. Microbiol.">
        <title>The Global Catalogue of Microorganisms (GCM) 10K type strain sequencing project: providing services to taxonomists for standard genome sequencing and annotation.</title>
        <authorList>
            <consortium name="The Broad Institute Genomics Platform"/>
            <consortium name="The Broad Institute Genome Sequencing Center for Infectious Disease"/>
            <person name="Wu L."/>
            <person name="Ma J."/>
        </authorList>
    </citation>
    <scope>NUCLEOTIDE SEQUENCE [LARGE SCALE GENOMIC DNA]</scope>
    <source>
        <strain evidence="11">CGMCC 4.1469</strain>
    </source>
</reference>
<accession>A0ABW0KR97</accession>